<accession>A0ABN8PRQ6</accession>
<evidence type="ECO:0000313" key="2">
    <source>
        <dbReference type="Proteomes" id="UP001159405"/>
    </source>
</evidence>
<dbReference type="EMBL" id="CALNXK010000086">
    <property type="protein sequence ID" value="CAH3149407.1"/>
    <property type="molecule type" value="Genomic_DNA"/>
</dbReference>
<sequence length="100" mass="11212">MPERIDLLKLERRFVLFRKSGRSNTFLDLCASPVIFGCYGAYIPRVHAASREDIDVDRLICLKARKLNASLIAFAAAGSLEAAKLSLLLIKVLPTFYLQK</sequence>
<comment type="caution">
    <text evidence="1">The sequence shown here is derived from an EMBL/GenBank/DDBJ whole genome shotgun (WGS) entry which is preliminary data.</text>
</comment>
<name>A0ABN8PRQ6_9CNID</name>
<organism evidence="1 2">
    <name type="scientific">Porites lobata</name>
    <dbReference type="NCBI Taxonomy" id="104759"/>
    <lineage>
        <taxon>Eukaryota</taxon>
        <taxon>Metazoa</taxon>
        <taxon>Cnidaria</taxon>
        <taxon>Anthozoa</taxon>
        <taxon>Hexacorallia</taxon>
        <taxon>Scleractinia</taxon>
        <taxon>Fungiina</taxon>
        <taxon>Poritidae</taxon>
        <taxon>Porites</taxon>
    </lineage>
</organism>
<proteinExistence type="predicted"/>
<reference evidence="1 2" key="1">
    <citation type="submission" date="2022-05" db="EMBL/GenBank/DDBJ databases">
        <authorList>
            <consortium name="Genoscope - CEA"/>
            <person name="William W."/>
        </authorList>
    </citation>
    <scope>NUCLEOTIDE SEQUENCE [LARGE SCALE GENOMIC DNA]</scope>
</reference>
<gene>
    <name evidence="1" type="ORF">PLOB_00047136</name>
</gene>
<protein>
    <submittedName>
        <fullName evidence="1">Uncharacterized protein</fullName>
    </submittedName>
</protein>
<evidence type="ECO:0000313" key="1">
    <source>
        <dbReference type="EMBL" id="CAH3149407.1"/>
    </source>
</evidence>
<dbReference type="Proteomes" id="UP001159405">
    <property type="component" value="Unassembled WGS sequence"/>
</dbReference>
<keyword evidence="2" id="KW-1185">Reference proteome</keyword>